<organism evidence="1 2">
    <name type="scientific">Periconia macrospinosa</name>
    <dbReference type="NCBI Taxonomy" id="97972"/>
    <lineage>
        <taxon>Eukaryota</taxon>
        <taxon>Fungi</taxon>
        <taxon>Dikarya</taxon>
        <taxon>Ascomycota</taxon>
        <taxon>Pezizomycotina</taxon>
        <taxon>Dothideomycetes</taxon>
        <taxon>Pleosporomycetidae</taxon>
        <taxon>Pleosporales</taxon>
        <taxon>Massarineae</taxon>
        <taxon>Periconiaceae</taxon>
        <taxon>Periconia</taxon>
    </lineage>
</organism>
<dbReference type="OrthoDB" id="3691933at2759"/>
<dbReference type="EMBL" id="KZ806201">
    <property type="protein sequence ID" value="PVH90599.1"/>
    <property type="molecule type" value="Genomic_DNA"/>
</dbReference>
<gene>
    <name evidence="1" type="ORF">DM02DRAFT_478181</name>
</gene>
<feature type="non-terminal residue" evidence="1">
    <location>
        <position position="92"/>
    </location>
</feature>
<evidence type="ECO:0008006" key="3">
    <source>
        <dbReference type="Google" id="ProtNLM"/>
    </source>
</evidence>
<evidence type="ECO:0000313" key="1">
    <source>
        <dbReference type="EMBL" id="PVH90599.1"/>
    </source>
</evidence>
<proteinExistence type="predicted"/>
<reference evidence="1 2" key="1">
    <citation type="journal article" date="2018" name="Sci. Rep.">
        <title>Comparative genomics provides insights into the lifestyle and reveals functional heterogeneity of dark septate endophytic fungi.</title>
        <authorList>
            <person name="Knapp D.G."/>
            <person name="Nemeth J.B."/>
            <person name="Barry K."/>
            <person name="Hainaut M."/>
            <person name="Henrissat B."/>
            <person name="Johnson J."/>
            <person name="Kuo A."/>
            <person name="Lim J.H.P."/>
            <person name="Lipzen A."/>
            <person name="Nolan M."/>
            <person name="Ohm R.A."/>
            <person name="Tamas L."/>
            <person name="Grigoriev I.V."/>
            <person name="Spatafora J.W."/>
            <person name="Nagy L.G."/>
            <person name="Kovacs G.M."/>
        </authorList>
    </citation>
    <scope>NUCLEOTIDE SEQUENCE [LARGE SCALE GENOMIC DNA]</scope>
    <source>
        <strain evidence="1 2">DSE2036</strain>
    </source>
</reference>
<dbReference type="AlphaFoldDB" id="A0A2V1CZ61"/>
<accession>A0A2V1CZ61</accession>
<sequence>MDPIKKAVEEIESHGSEEGWSYRKIAKKYGVACTTLRRIHQGQNEPMEEQKLQRRKLNPQQEAELVDYIEVLTARRLQPTREMVQNFASSIA</sequence>
<name>A0A2V1CZ61_9PLEO</name>
<protein>
    <recommendedName>
        <fullName evidence="3">HTH psq-type domain-containing protein</fullName>
    </recommendedName>
</protein>
<evidence type="ECO:0000313" key="2">
    <source>
        <dbReference type="Proteomes" id="UP000244855"/>
    </source>
</evidence>
<dbReference type="Proteomes" id="UP000244855">
    <property type="component" value="Unassembled WGS sequence"/>
</dbReference>
<keyword evidence="2" id="KW-1185">Reference proteome</keyword>